<dbReference type="KEGG" id="ppj:RK21_02444"/>
<organism evidence="1 2">
    <name type="scientific">Pseudomonas plecoglossicida</name>
    <dbReference type="NCBI Taxonomy" id="70775"/>
    <lineage>
        <taxon>Bacteria</taxon>
        <taxon>Pseudomonadati</taxon>
        <taxon>Pseudomonadota</taxon>
        <taxon>Gammaproteobacteria</taxon>
        <taxon>Pseudomonadales</taxon>
        <taxon>Pseudomonadaceae</taxon>
        <taxon>Pseudomonas</taxon>
    </lineage>
</organism>
<evidence type="ECO:0000313" key="1">
    <source>
        <dbReference type="EMBL" id="PBJ94906.1"/>
    </source>
</evidence>
<dbReference type="EMBL" id="NTME01000011">
    <property type="protein sequence ID" value="PBJ94906.1"/>
    <property type="molecule type" value="Genomic_DNA"/>
</dbReference>
<proteinExistence type="predicted"/>
<reference evidence="1 2" key="1">
    <citation type="submission" date="2017-09" db="EMBL/GenBank/DDBJ databases">
        <authorList>
            <person name="Ehlers B."/>
            <person name="Leendertz F.H."/>
        </authorList>
    </citation>
    <scope>NUCLEOTIDE SEQUENCE [LARGE SCALE GENOMIC DNA]</scope>
    <source>
        <strain evidence="1 2">DJ-1</strain>
    </source>
</reference>
<sequence>MARLGLNRGLLAALVSLGSPVAIAEWLPEHHEAEIGVATAVRLHGDDQVTQKAVYLKFSLEDAWDSGYYKAKGRARYDFRYDGNNPYSAQARDDYRATADWRHLYWGLYVGDGELTVGWQQVVWGRADELRVLDQINPLDYREGVIGLLEDSRIAVPMIRLVQPVAEWELEALVITDFVKNQAPAVGSEFDAPIFATPDPQMFVVDSRPGYDGHSGFGYGASANGRIGTVDVSFVALNARQQDPVYAVEGQTEEGLIRLERQFPRYSMGGASVAIDAGHSIVVRSEVAYFDNWRVTNPYRAYGSDQTAMTKSLLGVDYLLRDWLISTQWQHQRLLDWQPGMVQDKRDDLFTVSAEGSQFQDRLKTRLVFGMSPPAQDDSFVQGIFTYKPVDWLKLGLEVDVFFGKPDRQFGAYANRDQVRLSAGYLF</sequence>
<comment type="caution">
    <text evidence="1">The sequence shown here is derived from an EMBL/GenBank/DDBJ whole genome shotgun (WGS) entry which is preliminary data.</text>
</comment>
<dbReference type="AlphaFoldDB" id="A0A099MY17"/>
<dbReference type="RefSeq" id="WP_023662733.1">
    <property type="nucleotide sequence ID" value="NZ_CP010359.1"/>
</dbReference>
<dbReference type="Proteomes" id="UP000218102">
    <property type="component" value="Unassembled WGS sequence"/>
</dbReference>
<accession>A0A099MY17</accession>
<gene>
    <name evidence="1" type="ORF">CMV24_13190</name>
</gene>
<evidence type="ECO:0000313" key="2">
    <source>
        <dbReference type="Proteomes" id="UP000218102"/>
    </source>
</evidence>
<dbReference type="InterPro" id="IPR010727">
    <property type="entry name" value="DUF1302"/>
</dbReference>
<name>A0A099MY17_PSEDL</name>
<protein>
    <submittedName>
        <fullName evidence="1">Uncharacterized protein</fullName>
    </submittedName>
</protein>
<dbReference type="Pfam" id="PF06980">
    <property type="entry name" value="DUF1302"/>
    <property type="match status" value="1"/>
</dbReference>